<dbReference type="HOGENOM" id="CLU_289683_0_0_1"/>
<reference evidence="1" key="1">
    <citation type="submission" date="2012-04" db="EMBL/GenBank/DDBJ databases">
        <title>The Genome Sequence of Fusarium oxysporum melonis.</title>
        <authorList>
            <consortium name="The Broad Institute Genome Sequencing Platform"/>
            <person name="Ma L.-J."/>
            <person name="Gale L.R."/>
            <person name="Schwartz D.C."/>
            <person name="Zhou S."/>
            <person name="Corby-Kistler H."/>
            <person name="Young S.K."/>
            <person name="Zeng Q."/>
            <person name="Gargeya S."/>
            <person name="Fitzgerald M."/>
            <person name="Haas B."/>
            <person name="Abouelleil A."/>
            <person name="Alvarado L."/>
            <person name="Arachchi H.M."/>
            <person name="Berlin A."/>
            <person name="Brown A."/>
            <person name="Chapman S.B."/>
            <person name="Chen Z."/>
            <person name="Dunbar C."/>
            <person name="Freedman E."/>
            <person name="Gearin G."/>
            <person name="Goldberg J."/>
            <person name="Griggs A."/>
            <person name="Gujja S."/>
            <person name="Heiman D."/>
            <person name="Howarth C."/>
            <person name="Larson L."/>
            <person name="Lui A."/>
            <person name="MacDonald P.J.P."/>
            <person name="Montmayeur A."/>
            <person name="Murphy C."/>
            <person name="Neiman D."/>
            <person name="Pearson M."/>
            <person name="Priest M."/>
            <person name="Roberts A."/>
            <person name="Saif S."/>
            <person name="Shea T."/>
            <person name="Shenoy N."/>
            <person name="Sisk P."/>
            <person name="Stolte C."/>
            <person name="Sykes S."/>
            <person name="Wortman J."/>
            <person name="Nusbaum C."/>
            <person name="Birren B."/>
        </authorList>
    </citation>
    <scope>NUCLEOTIDE SEQUENCE</scope>
    <source>
        <strain evidence="1">26406</strain>
    </source>
</reference>
<organism evidence="1">
    <name type="scientific">Fusarium oxysporum f. sp. melonis 26406</name>
    <dbReference type="NCBI Taxonomy" id="1089452"/>
    <lineage>
        <taxon>Eukaryota</taxon>
        <taxon>Fungi</taxon>
        <taxon>Dikarya</taxon>
        <taxon>Ascomycota</taxon>
        <taxon>Pezizomycotina</taxon>
        <taxon>Sordariomycetes</taxon>
        <taxon>Hypocreomycetidae</taxon>
        <taxon>Hypocreales</taxon>
        <taxon>Nectriaceae</taxon>
        <taxon>Fusarium</taxon>
        <taxon>Fusarium oxysporum species complex</taxon>
    </lineage>
</organism>
<name>W9Z345_FUSOX</name>
<dbReference type="OrthoDB" id="5369347at2759"/>
<dbReference type="EMBL" id="JH659367">
    <property type="protein sequence ID" value="EXK26214.1"/>
    <property type="molecule type" value="Genomic_DNA"/>
</dbReference>
<evidence type="ECO:0000313" key="1">
    <source>
        <dbReference type="EMBL" id="EXK26214.1"/>
    </source>
</evidence>
<accession>W9Z345</accession>
<proteinExistence type="predicted"/>
<sequence>MKLRFVDECDPATLHRRRLQAQRTQRCRQRQKERLHVETTNHQAEASQTVDSAIENVQTRSGNSSLADTGDFEPNTIPPGEPSIISSHEDFDLSAIDIGLDYYGEELVDAPNTEACQDQTEPVSPDVSVEMQASLPHDNTWNDLQYATQKFIQQYLVGIHSCSAQEHRESLAAHMEAEGTSNHHGIANLFPQDVPHTLDKQHFLEPQTCSETPSLSPTQWQELFSGHTPRHFEGKPKQACLHTEHSQPTPPVISFDIDSILGFVASPATAIHGIRFYSAPQYGQNISTDVHLTLDRLDLDPERPRLIPSRLKDVPHFIFARAEGADFITFHLFFPHLPCSRDFNRLTDEQFSRWFDNIFYPAVRQIYDIDRLQHLPASYRHALATCRAPQVENRLLETSSYQAQLQMSYFLPPQGLQQLWDQVLRAVSQPGFQDFRDPELYMEAKGTKLLFKYPDAPSDLLAVMNNFDRKLHRVLDFSHIRSDRLYVDVGKETCPIQGGILSHEPQTYLWRRCCIRHHLGQIYDGDIPKSGQSFYHESMLRDAGAMTTLTPVKSRLRRGGILYGQMYNLTKEMVDAARTFPFQNPDQRHLALDQQFRDGVQSICGNSASSKNVIDRAYLASKRRCHYGLTASKHRSFGVREEYRISWALFQSILAVLGSLTPEARCPKLPGPPSYLWAVHTPIFVDFAWHNINKFTTGFELVRAQCSRGLTTWEQTKMMDMFLRCLRVVVGGRDYSREGALWWSRRELPQPVGSPQVRYGLGFSQTLEQYGYCWIEPRINWVLLKFHPDITDSVLFGNGTLHQRYLRYGGHVRHFFDLSRRADLGLEWLRRHPTENAITDQVLSWLSHICLQQMRSDILHSIQSDLWPTVRNTILDDRVSFCRKGLSAALVNGMTAVSGNHASVKSPQEVAQVLFGFSDRRLRGSWENKPFRMLPFCIPLGVAVSYAGWTSAEDQGWQAPVVFDRYPGRSETRDRESFSRQLVLGEKPLAAGLSATSPPIPPLEPGSMAVLGSSPHRPNLVI</sequence>
<gene>
    <name evidence="1" type="ORF">FOMG_17184</name>
</gene>
<reference evidence="1" key="2">
    <citation type="submission" date="2012-05" db="EMBL/GenBank/DDBJ databases">
        <title>Annotation of the Genome Sequence of Fusarium oxysporum f. sp. melonis 26406.</title>
        <authorList>
            <consortium name="The Broad Institute Genomics Platform"/>
            <person name="Ma L.-J."/>
            <person name="Corby-Kistler H."/>
            <person name="Broz K."/>
            <person name="Gale L.R."/>
            <person name="Jonkers W."/>
            <person name="O'Donnell K."/>
            <person name="Ploetz R."/>
            <person name="Steinberg C."/>
            <person name="Schwartz D.C."/>
            <person name="VanEtten H."/>
            <person name="Zhou S."/>
            <person name="Young S.K."/>
            <person name="Zeng Q."/>
            <person name="Gargeya S."/>
            <person name="Fitzgerald M."/>
            <person name="Abouelleil A."/>
            <person name="Alvarado L."/>
            <person name="Chapman S.B."/>
            <person name="Gainer-Dewar J."/>
            <person name="Goldberg J."/>
            <person name="Griggs A."/>
            <person name="Gujja S."/>
            <person name="Hansen M."/>
            <person name="Howarth C."/>
            <person name="Imamovic A."/>
            <person name="Ireland A."/>
            <person name="Larimer J."/>
            <person name="McCowan C."/>
            <person name="Murphy C."/>
            <person name="Pearson M."/>
            <person name="Poon T.W."/>
            <person name="Priest M."/>
            <person name="Roberts A."/>
            <person name="Saif S."/>
            <person name="Shea T."/>
            <person name="Sykes S."/>
            <person name="Wortman J."/>
            <person name="Nusbaum C."/>
            <person name="Birren B."/>
        </authorList>
    </citation>
    <scope>NUCLEOTIDE SEQUENCE</scope>
    <source>
        <strain evidence="1">26406</strain>
    </source>
</reference>
<dbReference type="Proteomes" id="UP000030703">
    <property type="component" value="Unassembled WGS sequence"/>
</dbReference>
<dbReference type="AlphaFoldDB" id="W9Z345"/>
<dbReference type="VEuPathDB" id="FungiDB:FOMG_17184"/>
<protein>
    <submittedName>
        <fullName evidence="1">Uncharacterized protein</fullName>
    </submittedName>
</protein>